<feature type="signal peptide" evidence="2">
    <location>
        <begin position="1"/>
        <end position="20"/>
    </location>
</feature>
<feature type="chain" id="PRO_5021811364" description="Gingipain R" evidence="2">
    <location>
        <begin position="21"/>
        <end position="1254"/>
    </location>
</feature>
<name>A0A532V0L5_UNCL8</name>
<proteinExistence type="predicted"/>
<dbReference type="InterPro" id="IPR008964">
    <property type="entry name" value="Invasin/intimin_cell_adhesion"/>
</dbReference>
<sequence length="1254" mass="136051">MKTRSFVLGLIFILPLLAAAENISSNANWVGTTPVVEGTTWSCQILSSDASGTRLLLECPGFYMQTVQQNGAERTGVFLPDAGVSTVSGMPSLPAIGQLLAIPDDRQPEVIIHEVAYQRFQCADLVLNSSPDGSFSDFADFADSGGLYPDQWAAVQEPGIMKDYRVVPLNLYPVRYDFKQKELMLATRLEVEVRTVSASNVNVKTHHKRVSEAFEQLYQSTLENRSSFNTAAPLVSEGPRGGYVIIIEDDFLANLFLQSFALWKEQLGYQVSIIPLSQAGSTTDEIKETIMSEYYGGNVPLDYILLIGDVTGALTIPAFTIIKPTGGEQDVTDHPYTCLEGNDYFPDVMIGRLSVSDDFELATALKKNIDYQQNPYISEPDWFEHALVVAGNYTDTGIAPITPVWTSIWLQEKLLEHGYTQVDTILYWGETNPGWWGPYPGTDLIAASINDGVSLVAYRGWADESGWQFPVFYVEDVNALTNGSKLPVVVSIVCETGNFGDIVDPCFGEAWVRCGSPNSPQGGVAFFGPSDLHTNTKWNNAMYAGFFEGMLEENLYRIGQAGTRAKFELYYGFPDNTGVGDFAEFYFHVYNVLGDPELPMWWDVPADISVDVPAEIQPGQQVITATVTNANGGPLGGAYVAFYKEGEVLAGGVAFGDGTVSVEIEPLTEGEVTVTASKQNCKPKQVTISVQIGDFPVGIAEVTVAGDGIASAGETIDLYVTLSNYGTTSVTGVEANLSAADPNVTVLTAYDPVGTIYSSGEEDALFEVEVDNTCPEGHLVEFTLDLNDGAAHNSEIKFLLSIGGLQFIPGGYTIESGSLEPGNTANLLVSINNAGTLTAQGISGTLSCADGAVTVTTSQADFPLLLPGATGTSSTPFVVEVDPTAAVGRQVIFDLEISTLSGYTASISFPAQLGELSSSDPLGPDSYGYYAYDDTDVNYDEAPVFDWVELDPDYGGSYDDHFSMGDDVSETIELPFEFSYYGNSYDSLTVCSNGWVSMGTTWMANFRNWNLPSALGPGALIAAFWDDLKADTTGGDSAINVYTWYDNAEDRFIVEWSHSVNRYHYEDPALWEEETFEIILYDPSAYPTSSNDGEILFQYLVVNDVDENNNFATVGIEDEGHNRGLQYAYSNEYPSSSAVLEDGRAIKITTSPPDQFGDVPDGAGGEIDEAKFFAPSPNPANPSTSLRFVIPHDGYISMILYNAMGQRVATLFDGDMAAGMHRLDVDGTSLASGIYFAVLRFEDVLLNQKVLILK</sequence>
<dbReference type="GO" id="GO:0006508">
    <property type="term" value="P:proteolysis"/>
    <property type="evidence" value="ECO:0007669"/>
    <property type="project" value="InterPro"/>
</dbReference>
<dbReference type="InterPro" id="IPR013783">
    <property type="entry name" value="Ig-like_fold"/>
</dbReference>
<dbReference type="InterPro" id="IPR012600">
    <property type="entry name" value="Propeptide_C25"/>
</dbReference>
<evidence type="ECO:0000259" key="4">
    <source>
        <dbReference type="Pfam" id="PF08126"/>
    </source>
</evidence>
<dbReference type="Pfam" id="PF08126">
    <property type="entry name" value="Propeptide_C25"/>
    <property type="match status" value="1"/>
</dbReference>
<evidence type="ECO:0000256" key="2">
    <source>
        <dbReference type="SAM" id="SignalP"/>
    </source>
</evidence>
<dbReference type="Proteomes" id="UP000319619">
    <property type="component" value="Unassembled WGS sequence"/>
</dbReference>
<evidence type="ECO:0000313" key="6">
    <source>
        <dbReference type="Proteomes" id="UP000319619"/>
    </source>
</evidence>
<dbReference type="SUPFAM" id="SSF52129">
    <property type="entry name" value="Caspase-like"/>
    <property type="match status" value="1"/>
</dbReference>
<dbReference type="Gene3D" id="3.40.50.10390">
    <property type="entry name" value="Gingipain r, domain 1"/>
    <property type="match status" value="1"/>
</dbReference>
<comment type="caution">
    <text evidence="5">The sequence shown here is derived from an EMBL/GenBank/DDBJ whole genome shotgun (WGS) entry which is preliminary data.</text>
</comment>
<feature type="domain" description="Gingipain propeptide" evidence="4">
    <location>
        <begin position="64"/>
        <end position="195"/>
    </location>
</feature>
<gene>
    <name evidence="5" type="ORF">CEE37_07250</name>
</gene>
<evidence type="ECO:0000256" key="1">
    <source>
        <dbReference type="ARBA" id="ARBA00022729"/>
    </source>
</evidence>
<dbReference type="Gene3D" id="2.60.40.3800">
    <property type="match status" value="1"/>
</dbReference>
<dbReference type="EMBL" id="NJBN01000004">
    <property type="protein sequence ID" value="TKJ40753.1"/>
    <property type="molecule type" value="Genomic_DNA"/>
</dbReference>
<organism evidence="5 6">
    <name type="scientific">candidate division LCP-89 bacterium B3_LCP</name>
    <dbReference type="NCBI Taxonomy" id="2012998"/>
    <lineage>
        <taxon>Bacteria</taxon>
        <taxon>Pseudomonadati</taxon>
        <taxon>Bacteria division LCP-89</taxon>
    </lineage>
</organism>
<dbReference type="Pfam" id="PF01364">
    <property type="entry name" value="Peptidase_C25"/>
    <property type="match status" value="1"/>
</dbReference>
<dbReference type="GO" id="GO:0004197">
    <property type="term" value="F:cysteine-type endopeptidase activity"/>
    <property type="evidence" value="ECO:0007669"/>
    <property type="project" value="InterPro"/>
</dbReference>
<dbReference type="Gene3D" id="2.60.40.10">
    <property type="entry name" value="Immunoglobulins"/>
    <property type="match status" value="1"/>
</dbReference>
<dbReference type="AlphaFoldDB" id="A0A532V0L5"/>
<keyword evidence="1 2" id="KW-0732">Signal</keyword>
<evidence type="ECO:0000313" key="5">
    <source>
        <dbReference type="EMBL" id="TKJ40753.1"/>
    </source>
</evidence>
<accession>A0A532V0L5</accession>
<feature type="domain" description="Gingipain" evidence="3">
    <location>
        <begin position="243"/>
        <end position="599"/>
    </location>
</feature>
<dbReference type="SUPFAM" id="SSF49373">
    <property type="entry name" value="Invasin/intimin cell-adhesion fragments"/>
    <property type="match status" value="1"/>
</dbReference>
<dbReference type="Gene3D" id="3.40.50.1460">
    <property type="match status" value="1"/>
</dbReference>
<dbReference type="InterPro" id="IPR038490">
    <property type="entry name" value="Gingipain_propep_sf"/>
</dbReference>
<dbReference type="InterPro" id="IPR001769">
    <property type="entry name" value="Gingipain"/>
</dbReference>
<dbReference type="InterPro" id="IPR029030">
    <property type="entry name" value="Caspase-like_dom_sf"/>
</dbReference>
<reference evidence="5 6" key="1">
    <citation type="submission" date="2017-06" db="EMBL/GenBank/DDBJ databases">
        <title>Novel microbial phyla capable of carbon fixation and sulfur reduction in deep-sea sediments.</title>
        <authorList>
            <person name="Huang J."/>
            <person name="Baker B."/>
            <person name="Wang Y."/>
        </authorList>
    </citation>
    <scope>NUCLEOTIDE SEQUENCE [LARGE SCALE GENOMIC DNA]</scope>
    <source>
        <strain evidence="5">B3_LCP</strain>
    </source>
</reference>
<evidence type="ECO:0008006" key="7">
    <source>
        <dbReference type="Google" id="ProtNLM"/>
    </source>
</evidence>
<evidence type="ECO:0000259" key="3">
    <source>
        <dbReference type="Pfam" id="PF01364"/>
    </source>
</evidence>
<dbReference type="InterPro" id="IPR029031">
    <property type="entry name" value="Gingipain_N_sf"/>
</dbReference>
<protein>
    <recommendedName>
        <fullName evidence="7">Gingipain R</fullName>
    </recommendedName>
</protein>